<reference evidence="2" key="1">
    <citation type="journal article" date="2020" name="Nature">
        <title>Giant virus diversity and host interactions through global metagenomics.</title>
        <authorList>
            <person name="Schulz F."/>
            <person name="Roux S."/>
            <person name="Paez-Espino D."/>
            <person name="Jungbluth S."/>
            <person name="Walsh D.A."/>
            <person name="Denef V.J."/>
            <person name="McMahon K.D."/>
            <person name="Konstantinidis K.T."/>
            <person name="Eloe-Fadrosh E.A."/>
            <person name="Kyrpides N.C."/>
            <person name="Woyke T."/>
        </authorList>
    </citation>
    <scope>NUCLEOTIDE SEQUENCE</scope>
    <source>
        <strain evidence="2">GVMAG-S-ERX555967-130</strain>
    </source>
</reference>
<evidence type="ECO:0000313" key="2">
    <source>
        <dbReference type="EMBL" id="QHT36636.1"/>
    </source>
</evidence>
<keyword evidence="1" id="KW-1133">Transmembrane helix</keyword>
<dbReference type="EMBL" id="MN738786">
    <property type="protein sequence ID" value="QHT36636.1"/>
    <property type="molecule type" value="Genomic_DNA"/>
</dbReference>
<sequence>MLGGAMKSVSKKLMKGYLEDTWTMVAFSIIFLLLKTYVVQYTYNAVWPRLVENSGGSTERFRSLRFHEALMLVLFVSFIL</sequence>
<protein>
    <submittedName>
        <fullName evidence="2">Uncharacterized protein</fullName>
    </submittedName>
</protein>
<organism evidence="2">
    <name type="scientific">viral metagenome</name>
    <dbReference type="NCBI Taxonomy" id="1070528"/>
    <lineage>
        <taxon>unclassified sequences</taxon>
        <taxon>metagenomes</taxon>
        <taxon>organismal metagenomes</taxon>
    </lineage>
</organism>
<proteinExistence type="predicted"/>
<keyword evidence="1" id="KW-0812">Transmembrane</keyword>
<dbReference type="AlphaFoldDB" id="A0A6C0F4M6"/>
<feature type="transmembrane region" description="Helical" evidence="1">
    <location>
        <begin position="21"/>
        <end position="43"/>
    </location>
</feature>
<accession>A0A6C0F4M6</accession>
<name>A0A6C0F4M6_9ZZZZ</name>
<keyword evidence="1" id="KW-0472">Membrane</keyword>
<evidence type="ECO:0000256" key="1">
    <source>
        <dbReference type="SAM" id="Phobius"/>
    </source>
</evidence>